<organism evidence="10 11">
    <name type="scientific">Halorhodospira neutriphila</name>
    <dbReference type="NCBI Taxonomy" id="168379"/>
    <lineage>
        <taxon>Bacteria</taxon>
        <taxon>Pseudomonadati</taxon>
        <taxon>Pseudomonadota</taxon>
        <taxon>Gammaproteobacteria</taxon>
        <taxon>Chromatiales</taxon>
        <taxon>Ectothiorhodospiraceae</taxon>
        <taxon>Halorhodospira</taxon>
    </lineage>
</organism>
<sequence length="194" mass="21461">MSMEHITFGSEDIENALARLDREQLDRLPFGAIQVDPEGNILEYNATEGAIVGQDPRTMIGLNFFRDVAPCADSPDFYGHFREGVERGRLNVMFEYVFERDGVGPLRVKVHLKKALHGDAYWIFVKRIHSAGDPRAGASLGRSLRERSCGRGARFVGILRDSRAPPSTTHFEPSLSWVRPARSAAGPPAGQRGA</sequence>
<dbReference type="Proteomes" id="UP000738126">
    <property type="component" value="Unassembled WGS sequence"/>
</dbReference>
<evidence type="ECO:0000256" key="6">
    <source>
        <dbReference type="ARBA" id="ARBA00023170"/>
    </source>
</evidence>
<dbReference type="Gene3D" id="3.30.450.20">
    <property type="entry name" value="PAS domain"/>
    <property type="match status" value="1"/>
</dbReference>
<comment type="caution">
    <text evidence="10">The sequence shown here is derived from an EMBL/GenBank/DDBJ whole genome shotgun (WGS) entry which is preliminary data.</text>
</comment>
<keyword evidence="11" id="KW-1185">Reference proteome</keyword>
<evidence type="ECO:0000313" key="11">
    <source>
        <dbReference type="Proteomes" id="UP000738126"/>
    </source>
</evidence>
<proteinExistence type="inferred from homology"/>
<dbReference type="CDD" id="cd00130">
    <property type="entry name" value="PAS"/>
    <property type="match status" value="1"/>
</dbReference>
<reference evidence="10 11" key="1">
    <citation type="journal article" date="2020" name="Microorganisms">
        <title>Osmotic Adaptation and Compatible Solute Biosynthesis of Phototrophic Bacteria as Revealed from Genome Analyses.</title>
        <authorList>
            <person name="Imhoff J.F."/>
            <person name="Rahn T."/>
            <person name="Kunzel S."/>
            <person name="Keller A."/>
            <person name="Neulinger S.C."/>
        </authorList>
    </citation>
    <scope>NUCLEOTIDE SEQUENCE [LARGE SCALE GENOMIC DNA]</scope>
    <source>
        <strain evidence="10 11">DSM 15116</strain>
    </source>
</reference>
<dbReference type="EMBL" id="NRSH01000062">
    <property type="protein sequence ID" value="MBK1726717.1"/>
    <property type="molecule type" value="Genomic_DNA"/>
</dbReference>
<accession>A0ABS1E6E5</accession>
<evidence type="ECO:0000256" key="4">
    <source>
        <dbReference type="ARBA" id="ARBA00022606"/>
    </source>
</evidence>
<protein>
    <recommendedName>
        <fullName evidence="2 7">Photoactive yellow protein</fullName>
    </recommendedName>
</protein>
<dbReference type="Pfam" id="PF00989">
    <property type="entry name" value="PAS"/>
    <property type="match status" value="1"/>
</dbReference>
<keyword evidence="6" id="KW-0675">Receptor</keyword>
<evidence type="ECO:0000259" key="9">
    <source>
        <dbReference type="SMART" id="SM00091"/>
    </source>
</evidence>
<keyword evidence="5" id="KW-0157">Chromophore</keyword>
<evidence type="ECO:0000256" key="3">
    <source>
        <dbReference type="ARBA" id="ARBA00022543"/>
    </source>
</evidence>
<evidence type="ECO:0000256" key="7">
    <source>
        <dbReference type="NCBIfam" id="TIGR02373"/>
    </source>
</evidence>
<gene>
    <name evidence="10" type="primary">pyp</name>
    <name evidence="10" type="ORF">CKO13_06710</name>
</gene>
<dbReference type="SMART" id="SM00091">
    <property type="entry name" value="PAS"/>
    <property type="match status" value="1"/>
</dbReference>
<keyword evidence="4" id="KW-0716">Sensory transduction</keyword>
<comment type="similarity">
    <text evidence="1">Belongs to the photoactive yellow protein family.</text>
</comment>
<dbReference type="InterPro" id="IPR000014">
    <property type="entry name" value="PAS"/>
</dbReference>
<keyword evidence="3" id="KW-0600">Photoreceptor protein</keyword>
<dbReference type="InterPro" id="IPR013767">
    <property type="entry name" value="PAS_fold"/>
</dbReference>
<dbReference type="InterPro" id="IPR035965">
    <property type="entry name" value="PAS-like_dom_sf"/>
</dbReference>
<feature type="region of interest" description="Disordered" evidence="8">
    <location>
        <begin position="164"/>
        <end position="194"/>
    </location>
</feature>
<dbReference type="NCBIfam" id="TIGR02373">
    <property type="entry name" value="photo_yellow"/>
    <property type="match status" value="1"/>
</dbReference>
<evidence type="ECO:0000256" key="5">
    <source>
        <dbReference type="ARBA" id="ARBA00022991"/>
    </source>
</evidence>
<feature type="compositionally biased region" description="Low complexity" evidence="8">
    <location>
        <begin position="179"/>
        <end position="194"/>
    </location>
</feature>
<evidence type="ECO:0000256" key="2">
    <source>
        <dbReference type="ARBA" id="ARBA00019243"/>
    </source>
</evidence>
<feature type="domain" description="PAS" evidence="9">
    <location>
        <begin position="19"/>
        <end position="86"/>
    </location>
</feature>
<evidence type="ECO:0000256" key="1">
    <source>
        <dbReference type="ARBA" id="ARBA00009132"/>
    </source>
</evidence>
<name>A0ABS1E6E5_9GAMM</name>
<dbReference type="SUPFAM" id="SSF55785">
    <property type="entry name" value="PYP-like sensor domain (PAS domain)"/>
    <property type="match status" value="1"/>
</dbReference>
<dbReference type="InterPro" id="IPR012130">
    <property type="entry name" value="PYP"/>
</dbReference>
<evidence type="ECO:0000256" key="8">
    <source>
        <dbReference type="SAM" id="MobiDB-lite"/>
    </source>
</evidence>
<evidence type="ECO:0000313" key="10">
    <source>
        <dbReference type="EMBL" id="MBK1726717.1"/>
    </source>
</evidence>